<evidence type="ECO:0000256" key="1">
    <source>
        <dbReference type="SAM" id="MobiDB-lite"/>
    </source>
</evidence>
<protein>
    <recommendedName>
        <fullName evidence="2">Prolyl 4-hydroxylase alpha subunit Fe(2+) 2OG dioxygenase domain-containing protein</fullName>
    </recommendedName>
</protein>
<feature type="domain" description="Prolyl 4-hydroxylase alpha subunit Fe(2+) 2OG dioxygenase" evidence="2">
    <location>
        <begin position="329"/>
        <end position="429"/>
    </location>
</feature>
<gene>
    <name evidence="3" type="ORF">Vbra_14939</name>
</gene>
<dbReference type="PANTHER" id="PTHR46512">
    <property type="entry name" value="PEPTIDYLPROLYL ISOMERASE"/>
    <property type="match status" value="1"/>
</dbReference>
<evidence type="ECO:0000259" key="2">
    <source>
        <dbReference type="Pfam" id="PF13640"/>
    </source>
</evidence>
<reference evidence="3 4" key="1">
    <citation type="submission" date="2014-11" db="EMBL/GenBank/DDBJ databases">
        <authorList>
            <person name="Zhu J."/>
            <person name="Qi W."/>
            <person name="Song R."/>
        </authorList>
    </citation>
    <scope>NUCLEOTIDE SEQUENCE [LARGE SCALE GENOMIC DNA]</scope>
</reference>
<evidence type="ECO:0000313" key="4">
    <source>
        <dbReference type="Proteomes" id="UP000041254"/>
    </source>
</evidence>
<accession>A0A0G4FC73</accession>
<name>A0A0G4FC73_VITBC</name>
<dbReference type="InParanoid" id="A0A0G4FC73"/>
<dbReference type="InterPro" id="IPR011990">
    <property type="entry name" value="TPR-like_helical_dom_sf"/>
</dbReference>
<dbReference type="InterPro" id="IPR050754">
    <property type="entry name" value="FKBP4/5/8-like"/>
</dbReference>
<proteinExistence type="predicted"/>
<dbReference type="Pfam" id="PF13640">
    <property type="entry name" value="2OG-FeII_Oxy_3"/>
    <property type="match status" value="1"/>
</dbReference>
<dbReference type="VEuPathDB" id="CryptoDB:Vbra_14939"/>
<dbReference type="Gene3D" id="2.60.120.620">
    <property type="entry name" value="q2cbj1_9rhob like domain"/>
    <property type="match status" value="1"/>
</dbReference>
<dbReference type="OrthoDB" id="433738at2759"/>
<evidence type="ECO:0000313" key="3">
    <source>
        <dbReference type="EMBL" id="CEM10262.1"/>
    </source>
</evidence>
<sequence>MVQFEDLDAGPDPREMKDEGNRLFKQGRYDEAAAVWAAALDRLRDLLPDRPGGRVNEEDAELAECRSSIYGNMSLVNLKREAYKDAIAYCDKVLASDQANVKALYRKAEALRKLPSDQGGGAWATEEAKVTLQALLEVDATNAAAKQMLNEIEHEERRGAARKAFTQWSPLYPDPPAAAAASATNGTPLPPFPAPVDVDMLKGSPDSLTDEMLALLRSNGIAVCRAGAESSMSDRGFHEASAVFASGVFDRPEKPSSNPVAMLNPVVKQLHSITQKRLFEHLEHDSGDVSTTGALANLLELVLTFAKSMCKRANSTLGLQLTGHTDPQLWCFDGNDDRYTWHLDNASKSPMRQHDDERRLTLLYFFSSDLLWDTERDGGAIKAVKTTDGALPARDISTLLDHLEENPDSERVLDPHTDTLVLLRSDTTWWQLQMCKRRLFCIVLWLSGSPTGPAPPPPASVSTTDGQPQPKPSEQPRRPSRKVRA</sequence>
<dbReference type="Gene3D" id="1.25.40.10">
    <property type="entry name" value="Tetratricopeptide repeat domain"/>
    <property type="match status" value="1"/>
</dbReference>
<dbReference type="SUPFAM" id="SSF48452">
    <property type="entry name" value="TPR-like"/>
    <property type="match status" value="1"/>
</dbReference>
<dbReference type="AlphaFoldDB" id="A0A0G4FC73"/>
<dbReference type="EMBL" id="CDMY01000404">
    <property type="protein sequence ID" value="CEM10262.1"/>
    <property type="molecule type" value="Genomic_DNA"/>
</dbReference>
<dbReference type="Proteomes" id="UP000041254">
    <property type="component" value="Unassembled WGS sequence"/>
</dbReference>
<organism evidence="3 4">
    <name type="scientific">Vitrella brassicaformis (strain CCMP3155)</name>
    <dbReference type="NCBI Taxonomy" id="1169540"/>
    <lineage>
        <taxon>Eukaryota</taxon>
        <taxon>Sar</taxon>
        <taxon>Alveolata</taxon>
        <taxon>Colpodellida</taxon>
        <taxon>Vitrellaceae</taxon>
        <taxon>Vitrella</taxon>
    </lineage>
</organism>
<keyword evidence="4" id="KW-1185">Reference proteome</keyword>
<feature type="region of interest" description="Disordered" evidence="1">
    <location>
        <begin position="451"/>
        <end position="485"/>
    </location>
</feature>
<dbReference type="InterPro" id="IPR044862">
    <property type="entry name" value="Pro_4_hyd_alph_FE2OG_OXY"/>
</dbReference>
<dbReference type="STRING" id="1169540.A0A0G4FC73"/>